<dbReference type="SUPFAM" id="SSF50199">
    <property type="entry name" value="Staphylococcal nuclease"/>
    <property type="match status" value="1"/>
</dbReference>
<dbReference type="InterPro" id="IPR035437">
    <property type="entry name" value="SNase_OB-fold_sf"/>
</dbReference>
<dbReference type="Pfam" id="PF00565">
    <property type="entry name" value="SNase"/>
    <property type="match status" value="1"/>
</dbReference>
<evidence type="ECO:0000259" key="1">
    <source>
        <dbReference type="PROSITE" id="PS50830"/>
    </source>
</evidence>
<dbReference type="AlphaFoldDB" id="A0A2A6M544"/>
<sequence length="211" mass="23082">MKDANRARRELGSPRKQWAGWTRMIGSRIAAMTLTGGPCRPQARGRSPWFPTRTVAVALALLATAGAAAQTGPIIGDAFVVDGDTIEIAGERIQLSGVDAPEDWQFCLDQTGADYRCGKESSLALDAFLSASHPTRCEFSGRDRYGRYVGTCFRADGKDVNRWMVESGYAINRDNHSRGLYAAAQEVARSIGAGMWRRLRRAERSGPVVEE</sequence>
<dbReference type="EMBL" id="NWTC01000002">
    <property type="protein sequence ID" value="PDT49775.1"/>
    <property type="molecule type" value="Genomic_DNA"/>
</dbReference>
<reference evidence="2 3" key="1">
    <citation type="submission" date="2017-09" db="EMBL/GenBank/DDBJ databases">
        <title>Comparative genomics of rhizobia isolated from Phaseolus vulgaris in China.</title>
        <authorList>
            <person name="Tong W."/>
        </authorList>
    </citation>
    <scope>NUCLEOTIDE SEQUENCE [LARGE SCALE GENOMIC DNA]</scope>
    <source>
        <strain evidence="2 3">PCH1</strain>
    </source>
</reference>
<dbReference type="Gene3D" id="2.40.50.90">
    <property type="match status" value="1"/>
</dbReference>
<organism evidence="2 3">
    <name type="scientific">Rhizobium fredii</name>
    <name type="common">Sinorhizobium fredii</name>
    <dbReference type="NCBI Taxonomy" id="380"/>
    <lineage>
        <taxon>Bacteria</taxon>
        <taxon>Pseudomonadati</taxon>
        <taxon>Pseudomonadota</taxon>
        <taxon>Alphaproteobacteria</taxon>
        <taxon>Hyphomicrobiales</taxon>
        <taxon>Rhizobiaceae</taxon>
        <taxon>Sinorhizobium/Ensifer group</taxon>
        <taxon>Sinorhizobium</taxon>
    </lineage>
</organism>
<dbReference type="SMART" id="SM00318">
    <property type="entry name" value="SNc"/>
    <property type="match status" value="1"/>
</dbReference>
<evidence type="ECO:0000313" key="2">
    <source>
        <dbReference type="EMBL" id="PDT49775.1"/>
    </source>
</evidence>
<gene>
    <name evidence="2" type="ORF">CO661_03750</name>
</gene>
<dbReference type="Proteomes" id="UP000220353">
    <property type="component" value="Unassembled WGS sequence"/>
</dbReference>
<dbReference type="PROSITE" id="PS50830">
    <property type="entry name" value="TNASE_3"/>
    <property type="match status" value="1"/>
</dbReference>
<dbReference type="PANTHER" id="PTHR12302">
    <property type="entry name" value="EBNA2 BINDING PROTEIN P100"/>
    <property type="match status" value="1"/>
</dbReference>
<dbReference type="InterPro" id="IPR016071">
    <property type="entry name" value="Staphylococal_nuclease_OB-fold"/>
</dbReference>
<name>A0A2A6M544_RHIFR</name>
<evidence type="ECO:0000313" key="3">
    <source>
        <dbReference type="Proteomes" id="UP000220353"/>
    </source>
</evidence>
<dbReference type="PANTHER" id="PTHR12302:SF26">
    <property type="entry name" value="BLR1266 PROTEIN"/>
    <property type="match status" value="1"/>
</dbReference>
<proteinExistence type="predicted"/>
<feature type="domain" description="TNase-like" evidence="1">
    <location>
        <begin position="80"/>
        <end position="198"/>
    </location>
</feature>
<comment type="caution">
    <text evidence="2">The sequence shown here is derived from an EMBL/GenBank/DDBJ whole genome shotgun (WGS) entry which is preliminary data.</text>
</comment>
<accession>A0A2A6M544</accession>
<protein>
    <submittedName>
        <fullName evidence="2">Succinoglycan biosynthesis protein exoi</fullName>
    </submittedName>
</protein>